<dbReference type="OrthoDB" id="1166192at2759"/>
<comment type="caution">
    <text evidence="1">The sequence shown here is derived from an EMBL/GenBank/DDBJ whole genome shotgun (WGS) entry which is preliminary data.</text>
</comment>
<gene>
    <name evidence="1" type="ORF">Goshw_014982</name>
</gene>
<proteinExistence type="predicted"/>
<protein>
    <recommendedName>
        <fullName evidence="3">RNase H type-1 domain-containing protein</fullName>
    </recommendedName>
</protein>
<accession>A0A7J9L3F6</accession>
<evidence type="ECO:0008006" key="3">
    <source>
        <dbReference type="Google" id="ProtNLM"/>
    </source>
</evidence>
<dbReference type="AlphaFoldDB" id="A0A7J9L3F6"/>
<reference evidence="1 2" key="1">
    <citation type="journal article" date="2019" name="Genome Biol. Evol.">
        <title>Insights into the evolution of the New World diploid cottons (Gossypium, subgenus Houzingenia) based on genome sequencing.</title>
        <authorList>
            <person name="Grover C.E."/>
            <person name="Arick M.A. 2nd"/>
            <person name="Thrash A."/>
            <person name="Conover J.L."/>
            <person name="Sanders W.S."/>
            <person name="Peterson D.G."/>
            <person name="Frelichowski J.E."/>
            <person name="Scheffler J.A."/>
            <person name="Scheffler B.E."/>
            <person name="Wendel J.F."/>
        </authorList>
    </citation>
    <scope>NUCLEOTIDE SEQUENCE [LARGE SCALE GENOMIC DNA]</scope>
    <source>
        <strain evidence="1">1</strain>
        <tissue evidence="1">Leaf</tissue>
    </source>
</reference>
<organism evidence="1 2">
    <name type="scientific">Gossypium schwendimanii</name>
    <name type="common">Cotton</name>
    <dbReference type="NCBI Taxonomy" id="34291"/>
    <lineage>
        <taxon>Eukaryota</taxon>
        <taxon>Viridiplantae</taxon>
        <taxon>Streptophyta</taxon>
        <taxon>Embryophyta</taxon>
        <taxon>Tracheophyta</taxon>
        <taxon>Spermatophyta</taxon>
        <taxon>Magnoliopsida</taxon>
        <taxon>eudicotyledons</taxon>
        <taxon>Gunneridae</taxon>
        <taxon>Pentapetalae</taxon>
        <taxon>rosids</taxon>
        <taxon>malvids</taxon>
        <taxon>Malvales</taxon>
        <taxon>Malvaceae</taxon>
        <taxon>Malvoideae</taxon>
        <taxon>Gossypium</taxon>
    </lineage>
</organism>
<dbReference type="Proteomes" id="UP000593576">
    <property type="component" value="Unassembled WGS sequence"/>
</dbReference>
<keyword evidence="2" id="KW-1185">Reference proteome</keyword>
<evidence type="ECO:0000313" key="2">
    <source>
        <dbReference type="Proteomes" id="UP000593576"/>
    </source>
</evidence>
<evidence type="ECO:0000313" key="1">
    <source>
        <dbReference type="EMBL" id="MBA0853224.1"/>
    </source>
</evidence>
<name>A0A7J9L3F6_GOSSC</name>
<dbReference type="EMBL" id="JABFAF010000004">
    <property type="protein sequence ID" value="MBA0853224.1"/>
    <property type="molecule type" value="Genomic_DNA"/>
</dbReference>
<sequence>MHFESSHSHPRVIGSHWSPLEEGYVKFNTDGVVFSSRACVSVGGVVRDADGLWQCGFSMSIGKGTTF</sequence>